<proteinExistence type="predicted"/>
<comment type="caution">
    <text evidence="2">The sequence shown here is derived from an EMBL/GenBank/DDBJ whole genome shotgun (WGS) entry which is preliminary data.</text>
</comment>
<dbReference type="AlphaFoldDB" id="A0A8J3CUA0"/>
<dbReference type="Pfam" id="PF13449">
    <property type="entry name" value="Phytase-like"/>
    <property type="match status" value="2"/>
</dbReference>
<reference evidence="2" key="2">
    <citation type="submission" date="2020-09" db="EMBL/GenBank/DDBJ databases">
        <authorList>
            <person name="Sun Q."/>
            <person name="Kim S."/>
        </authorList>
    </citation>
    <scope>NUCLEOTIDE SEQUENCE</scope>
    <source>
        <strain evidence="2">KCTC 32513</strain>
    </source>
</reference>
<accession>A0A8J3CUA0</accession>
<name>A0A8J3CUA0_9PROT</name>
<keyword evidence="3" id="KW-1185">Reference proteome</keyword>
<sequence>MVEANHPFRCLRDNDMRFSEILALTVFAFIPLSPAMSVAQQADTDPWNFERMAPNLRHLSCPDDVDVFPFSSLDIGVDPVKLGAPNDVEQALPQGVTFVGGWHLTANNSDFGGLSGLDITETGDLLAVSDRGTFFTIGMANGAPDGRGQMSEMLDAKGKKLSRKRNIDAEGLAYREGLAMVSFERNHRVLAFDLAGCEGVARGVRVSQLPDQLAGQSIKPNGGAEALWIRPDGGLTVGYETVINNRATLLTLDQVGGVLEQTVTIDVPRQFKLVGASGSAYLLRAYNDTLGNRNEIRLTDQNVAFKLASPLKVDNFEGIALSDPEGGARRLYIISDDNFSGRQRTLLYAFDITPS</sequence>
<protein>
    <recommendedName>
        <fullName evidence="1">Phytase-like domain-containing protein</fullName>
    </recommendedName>
</protein>
<evidence type="ECO:0000313" key="2">
    <source>
        <dbReference type="EMBL" id="GHB00850.1"/>
    </source>
</evidence>
<dbReference type="Proteomes" id="UP000634004">
    <property type="component" value="Unassembled WGS sequence"/>
</dbReference>
<evidence type="ECO:0000259" key="1">
    <source>
        <dbReference type="Pfam" id="PF13449"/>
    </source>
</evidence>
<reference evidence="2" key="1">
    <citation type="journal article" date="2014" name="Int. J. Syst. Evol. Microbiol.">
        <title>Complete genome sequence of Corynebacterium casei LMG S-19264T (=DSM 44701T), isolated from a smear-ripened cheese.</title>
        <authorList>
            <consortium name="US DOE Joint Genome Institute (JGI-PGF)"/>
            <person name="Walter F."/>
            <person name="Albersmeier A."/>
            <person name="Kalinowski J."/>
            <person name="Ruckert C."/>
        </authorList>
    </citation>
    <scope>NUCLEOTIDE SEQUENCE</scope>
    <source>
        <strain evidence="2">KCTC 32513</strain>
    </source>
</reference>
<organism evidence="2 3">
    <name type="scientific">Algimonas arctica</name>
    <dbReference type="NCBI Taxonomy" id="1479486"/>
    <lineage>
        <taxon>Bacteria</taxon>
        <taxon>Pseudomonadati</taxon>
        <taxon>Pseudomonadota</taxon>
        <taxon>Alphaproteobacteria</taxon>
        <taxon>Maricaulales</taxon>
        <taxon>Robiginitomaculaceae</taxon>
        <taxon>Algimonas</taxon>
    </lineage>
</organism>
<feature type="domain" description="Phytase-like" evidence="1">
    <location>
        <begin position="293"/>
        <end position="339"/>
    </location>
</feature>
<feature type="domain" description="Phytase-like" evidence="1">
    <location>
        <begin position="110"/>
        <end position="242"/>
    </location>
</feature>
<evidence type="ECO:0000313" key="3">
    <source>
        <dbReference type="Proteomes" id="UP000634004"/>
    </source>
</evidence>
<gene>
    <name evidence="2" type="ORF">GCM10009069_24690</name>
</gene>
<dbReference type="InterPro" id="IPR027372">
    <property type="entry name" value="Phytase-like_dom"/>
</dbReference>
<dbReference type="EMBL" id="BMZH01000011">
    <property type="protein sequence ID" value="GHB00850.1"/>
    <property type="molecule type" value="Genomic_DNA"/>
</dbReference>